<reference evidence="1 2" key="1">
    <citation type="submission" date="2019-10" db="EMBL/GenBank/DDBJ databases">
        <title>Genome sequence of Azospirillum formosense CC-Nfb-7.</title>
        <authorList>
            <person name="Ambrosini A."/>
            <person name="Sant'Anna F.H."/>
            <person name="Cassan F.D."/>
            <person name="Souza E.M."/>
            <person name="Passaglia L.M.P."/>
        </authorList>
    </citation>
    <scope>NUCLEOTIDE SEQUENCE [LARGE SCALE GENOMIC DNA]</scope>
    <source>
        <strain evidence="1 2">CC-NFb-7</strain>
    </source>
</reference>
<dbReference type="Proteomes" id="UP000639419">
    <property type="component" value="Unassembled WGS sequence"/>
</dbReference>
<name>A0ABX2KPA1_9PROT</name>
<evidence type="ECO:0000313" key="1">
    <source>
        <dbReference type="EMBL" id="NUB18459.1"/>
    </source>
</evidence>
<evidence type="ECO:0000313" key="2">
    <source>
        <dbReference type="Proteomes" id="UP000639419"/>
    </source>
</evidence>
<gene>
    <name evidence="1" type="ORF">GBZ26_04375</name>
</gene>
<dbReference type="RefSeq" id="WP_174437764.1">
    <property type="nucleotide sequence ID" value="NZ_BAABCC010000005.1"/>
</dbReference>
<protein>
    <submittedName>
        <fullName evidence="1">Uncharacterized protein</fullName>
    </submittedName>
</protein>
<comment type="caution">
    <text evidence="1">The sequence shown here is derived from an EMBL/GenBank/DDBJ whole genome shotgun (WGS) entry which is preliminary data.</text>
</comment>
<accession>A0ABX2KPA1</accession>
<keyword evidence="2" id="KW-1185">Reference proteome</keyword>
<dbReference type="EMBL" id="WHOR01000018">
    <property type="protein sequence ID" value="NUB18459.1"/>
    <property type="molecule type" value="Genomic_DNA"/>
</dbReference>
<organism evidence="1 2">
    <name type="scientific">Azospirillum formosense</name>
    <dbReference type="NCBI Taxonomy" id="861533"/>
    <lineage>
        <taxon>Bacteria</taxon>
        <taxon>Pseudomonadati</taxon>
        <taxon>Pseudomonadota</taxon>
        <taxon>Alphaproteobacteria</taxon>
        <taxon>Rhodospirillales</taxon>
        <taxon>Azospirillaceae</taxon>
        <taxon>Azospirillum</taxon>
    </lineage>
</organism>
<sequence>MTVVRFPTVFVVPPVEVAGRLINGYGAAKAAPGVDAFGFWEEAFLALPPGLQGRVREATGYAEPLE</sequence>
<proteinExistence type="predicted"/>